<dbReference type="RefSeq" id="WP_027445728.1">
    <property type="nucleotide sequence ID" value="NZ_AULJ01000013.1"/>
</dbReference>
<dbReference type="Proteomes" id="UP000030403">
    <property type="component" value="Unassembled WGS sequence"/>
</dbReference>
<dbReference type="GO" id="GO:0005737">
    <property type="term" value="C:cytoplasm"/>
    <property type="evidence" value="ECO:0007669"/>
    <property type="project" value="UniProtKB-SubCell"/>
</dbReference>
<keyword evidence="9" id="KW-0963">Cytoplasm</keyword>
<feature type="binding site" evidence="9">
    <location>
        <position position="63"/>
    </location>
    <ligand>
        <name>substrate</name>
    </ligand>
</feature>
<feature type="binding site" evidence="9">
    <location>
        <begin position="41"/>
        <end position="42"/>
    </location>
    <ligand>
        <name>substrate</name>
    </ligand>
</feature>
<evidence type="ECO:0000256" key="9">
    <source>
        <dbReference type="HAMAP-Rule" id="MF_00082"/>
    </source>
</evidence>
<dbReference type="UniPathway" id="UPA00068">
    <property type="reaction ID" value="UER00107"/>
</dbReference>
<keyword evidence="2 9" id="KW-0055">Arginine biosynthesis</keyword>
<dbReference type="InterPro" id="IPR037528">
    <property type="entry name" value="ArgB"/>
</dbReference>
<feature type="domain" description="Aspartate/glutamate/uridylate kinase" evidence="10">
    <location>
        <begin position="2"/>
        <end position="238"/>
    </location>
</feature>
<dbReference type="InterPro" id="IPR001048">
    <property type="entry name" value="Asp/Glu/Uridylate_kinase"/>
</dbReference>
<dbReference type="Pfam" id="PF00696">
    <property type="entry name" value="AA_kinase"/>
    <property type="match status" value="1"/>
</dbReference>
<evidence type="ECO:0000256" key="4">
    <source>
        <dbReference type="ARBA" id="ARBA00022679"/>
    </source>
</evidence>
<protein>
    <recommendedName>
        <fullName evidence="9">Acetylglutamate kinase</fullName>
        <ecNumber evidence="9">2.7.2.8</ecNumber>
    </recommendedName>
    <alternativeName>
        <fullName evidence="9">N-acetyl-L-glutamate 5-phosphotransferase</fullName>
    </alternativeName>
    <alternativeName>
        <fullName evidence="9">NAG kinase</fullName>
        <shortName evidence="9">NAGK</shortName>
    </alternativeName>
</protein>
<dbReference type="AlphaFoldDB" id="A0A0A5GE35"/>
<feature type="site" description="Transition state stabilizer" evidence="9">
    <location>
        <position position="7"/>
    </location>
</feature>
<dbReference type="EC" id="2.7.2.8" evidence="9"/>
<comment type="catalytic activity">
    <reaction evidence="8 9">
        <text>N-acetyl-L-glutamate + ATP = N-acetyl-L-glutamyl 5-phosphate + ADP</text>
        <dbReference type="Rhea" id="RHEA:14629"/>
        <dbReference type="ChEBI" id="CHEBI:30616"/>
        <dbReference type="ChEBI" id="CHEBI:44337"/>
        <dbReference type="ChEBI" id="CHEBI:57936"/>
        <dbReference type="ChEBI" id="CHEBI:456216"/>
        <dbReference type="EC" id="2.7.2.8"/>
    </reaction>
</comment>
<feature type="binding site" evidence="9">
    <location>
        <position position="157"/>
    </location>
    <ligand>
        <name>substrate</name>
    </ligand>
</feature>
<dbReference type="PANTHER" id="PTHR23342:SF0">
    <property type="entry name" value="N-ACETYLGLUTAMATE SYNTHASE, MITOCHONDRIAL"/>
    <property type="match status" value="1"/>
</dbReference>
<dbReference type="InterPro" id="IPR004662">
    <property type="entry name" value="AcgluKinase_fam"/>
</dbReference>
<evidence type="ECO:0000259" key="10">
    <source>
        <dbReference type="Pfam" id="PF00696"/>
    </source>
</evidence>
<dbReference type="SUPFAM" id="SSF53633">
    <property type="entry name" value="Carbamate kinase-like"/>
    <property type="match status" value="1"/>
</dbReference>
<evidence type="ECO:0000256" key="7">
    <source>
        <dbReference type="ARBA" id="ARBA00022840"/>
    </source>
</evidence>
<evidence type="ECO:0000256" key="5">
    <source>
        <dbReference type="ARBA" id="ARBA00022741"/>
    </source>
</evidence>
<comment type="subcellular location">
    <subcellularLocation>
        <location evidence="9">Cytoplasm</location>
    </subcellularLocation>
</comment>
<comment type="similarity">
    <text evidence="9">Belongs to the acetylglutamate kinase family. ArgB subfamily.</text>
</comment>
<gene>
    <name evidence="9" type="primary">argB</name>
    <name evidence="11" type="ORF">N783_07855</name>
</gene>
<keyword evidence="5 9" id="KW-0547">Nucleotide-binding</keyword>
<dbReference type="eggNOG" id="COG0548">
    <property type="taxonomic scope" value="Bacteria"/>
</dbReference>
<dbReference type="InterPro" id="IPR036393">
    <property type="entry name" value="AceGlu_kinase-like_sf"/>
</dbReference>
<evidence type="ECO:0000256" key="1">
    <source>
        <dbReference type="ARBA" id="ARBA00004828"/>
    </source>
</evidence>
<keyword evidence="4 9" id="KW-0808">Transferase</keyword>
<dbReference type="Gene3D" id="3.40.1160.10">
    <property type="entry name" value="Acetylglutamate kinase-like"/>
    <property type="match status" value="1"/>
</dbReference>
<dbReference type="CDD" id="cd04238">
    <property type="entry name" value="AAK_NAGK-like"/>
    <property type="match status" value="1"/>
</dbReference>
<dbReference type="FunFam" id="3.40.1160.10:FF:000004">
    <property type="entry name" value="Acetylglutamate kinase"/>
    <property type="match status" value="1"/>
</dbReference>
<comment type="caution">
    <text evidence="11">The sequence shown here is derived from an EMBL/GenBank/DDBJ whole genome shotgun (WGS) entry which is preliminary data.</text>
</comment>
<name>A0A0A5GE35_9BACI</name>
<evidence type="ECO:0000256" key="6">
    <source>
        <dbReference type="ARBA" id="ARBA00022777"/>
    </source>
</evidence>
<dbReference type="HAMAP" id="MF_00082">
    <property type="entry name" value="ArgB"/>
    <property type="match status" value="1"/>
</dbReference>
<dbReference type="GO" id="GO:0042450">
    <property type="term" value="P:L-arginine biosynthetic process via ornithine"/>
    <property type="evidence" value="ECO:0007669"/>
    <property type="project" value="UniProtKB-UniRule"/>
</dbReference>
<sequence>MKKLIIKCGGSIYEKLPASFYEDIVTLQRSGQCQPIIVHGGGPYITTALNKYGVKTTFHEGLRVTSSEVLDIVEMVLSGTINKQIVANLKKVKGDSFGLSGVDGQLIQAAPISENHPLGFVGEVQRVQTDIVEHLTEQGYIPVISPLGIDDNGQKYNINGDVAAAAIAQELHANICFISDVPGIQLEEEGLTTVLKTASHHQIESMITENKISGGMLPKVNAALESLKFGVSEAIILNGLDPNSLLDYLNGKEVGTKITLDKEETFYAT</sequence>
<accession>A0A0A5GE35</accession>
<comment type="pathway">
    <text evidence="1 9">Amino-acid biosynthesis; L-arginine biosynthesis; N(2)-acetyl-L-ornithine from L-glutamate: step 2/4.</text>
</comment>
<dbReference type="NCBIfam" id="TIGR00761">
    <property type="entry name" value="argB"/>
    <property type="match status" value="1"/>
</dbReference>
<reference evidence="11 12" key="1">
    <citation type="submission" date="2013-08" db="EMBL/GenBank/DDBJ databases">
        <authorList>
            <person name="Huang J."/>
            <person name="Wang G."/>
        </authorList>
    </citation>
    <scope>NUCLEOTIDE SEQUENCE [LARGE SCALE GENOMIC DNA]</scope>
    <source>
        <strain evidence="11 12">BH030004</strain>
    </source>
</reference>
<feature type="site" description="Transition state stabilizer" evidence="9">
    <location>
        <position position="219"/>
    </location>
</feature>
<dbReference type="PIRSF" id="PIRSF000728">
    <property type="entry name" value="NAGK"/>
    <property type="match status" value="1"/>
</dbReference>
<keyword evidence="6 9" id="KW-0418">Kinase</keyword>
<evidence type="ECO:0000313" key="12">
    <source>
        <dbReference type="Proteomes" id="UP000030403"/>
    </source>
</evidence>
<organism evidence="11 12">
    <name type="scientific">Pontibacillus marinus BH030004 = DSM 16465</name>
    <dbReference type="NCBI Taxonomy" id="1385511"/>
    <lineage>
        <taxon>Bacteria</taxon>
        <taxon>Bacillati</taxon>
        <taxon>Bacillota</taxon>
        <taxon>Bacilli</taxon>
        <taxon>Bacillales</taxon>
        <taxon>Bacillaceae</taxon>
        <taxon>Pontibacillus</taxon>
    </lineage>
</organism>
<proteinExistence type="inferred from homology"/>
<dbReference type="EMBL" id="AVPF01000002">
    <property type="protein sequence ID" value="KGX91461.1"/>
    <property type="molecule type" value="Genomic_DNA"/>
</dbReference>
<evidence type="ECO:0000256" key="8">
    <source>
        <dbReference type="ARBA" id="ARBA00048141"/>
    </source>
</evidence>
<evidence type="ECO:0000256" key="3">
    <source>
        <dbReference type="ARBA" id="ARBA00022605"/>
    </source>
</evidence>
<dbReference type="OrthoDB" id="9803155at2"/>
<dbReference type="GO" id="GO:0005524">
    <property type="term" value="F:ATP binding"/>
    <property type="evidence" value="ECO:0007669"/>
    <property type="project" value="UniProtKB-UniRule"/>
</dbReference>
<evidence type="ECO:0000313" key="11">
    <source>
        <dbReference type="EMBL" id="KGX91461.1"/>
    </source>
</evidence>
<dbReference type="STRING" id="1385511.GCA_000425225_01384"/>
<keyword evidence="12" id="KW-1185">Reference proteome</keyword>
<comment type="function">
    <text evidence="9">Catalyzes the ATP-dependent phosphorylation of N-acetyl-L-glutamate.</text>
</comment>
<dbReference type="GO" id="GO:0003991">
    <property type="term" value="F:acetylglutamate kinase activity"/>
    <property type="evidence" value="ECO:0007669"/>
    <property type="project" value="UniProtKB-UniRule"/>
</dbReference>
<dbReference type="PANTHER" id="PTHR23342">
    <property type="entry name" value="N-ACETYLGLUTAMATE SYNTHASE"/>
    <property type="match status" value="1"/>
</dbReference>
<keyword evidence="7 9" id="KW-0067">ATP-binding</keyword>
<evidence type="ECO:0000256" key="2">
    <source>
        <dbReference type="ARBA" id="ARBA00022571"/>
    </source>
</evidence>
<keyword evidence="3 9" id="KW-0028">Amino-acid biosynthesis</keyword>